<name>A0A3P6RHK0_DIBLA</name>
<protein>
    <submittedName>
        <fullName evidence="1">Uncharacterized protein</fullName>
    </submittedName>
</protein>
<dbReference type="Proteomes" id="UP000281553">
    <property type="component" value="Unassembled WGS sequence"/>
</dbReference>
<accession>A0A3P6RHK0</accession>
<dbReference type="EMBL" id="UYRU01020778">
    <property type="protein sequence ID" value="VDK55453.1"/>
    <property type="molecule type" value="Genomic_DNA"/>
</dbReference>
<organism evidence="1 2">
    <name type="scientific">Dibothriocephalus latus</name>
    <name type="common">Fish tapeworm</name>
    <name type="synonym">Diphyllobothrium latum</name>
    <dbReference type="NCBI Taxonomy" id="60516"/>
    <lineage>
        <taxon>Eukaryota</taxon>
        <taxon>Metazoa</taxon>
        <taxon>Spiralia</taxon>
        <taxon>Lophotrochozoa</taxon>
        <taxon>Platyhelminthes</taxon>
        <taxon>Cestoda</taxon>
        <taxon>Eucestoda</taxon>
        <taxon>Diphyllobothriidea</taxon>
        <taxon>Diphyllobothriidae</taxon>
        <taxon>Dibothriocephalus</taxon>
    </lineage>
</organism>
<evidence type="ECO:0000313" key="2">
    <source>
        <dbReference type="Proteomes" id="UP000281553"/>
    </source>
</evidence>
<sequence length="45" mass="5225">MLQSFTHGNELKRLRGKSSILPPPSFEHPSLSVFIKMEYIIIIIR</sequence>
<dbReference type="AlphaFoldDB" id="A0A3P6RHK0"/>
<keyword evidence="2" id="KW-1185">Reference proteome</keyword>
<gene>
    <name evidence="1" type="ORF">DILT_LOCUS2092</name>
</gene>
<evidence type="ECO:0000313" key="1">
    <source>
        <dbReference type="EMBL" id="VDK55453.1"/>
    </source>
</evidence>
<reference evidence="1 2" key="1">
    <citation type="submission" date="2018-11" db="EMBL/GenBank/DDBJ databases">
        <authorList>
            <consortium name="Pathogen Informatics"/>
        </authorList>
    </citation>
    <scope>NUCLEOTIDE SEQUENCE [LARGE SCALE GENOMIC DNA]</scope>
</reference>
<proteinExistence type="predicted"/>